<reference evidence="2 3" key="1">
    <citation type="journal article" date="2021" name="Commun. Biol.">
        <title>The genome of Shorea leprosula (Dipterocarpaceae) highlights the ecological relevance of drought in aseasonal tropical rainforests.</title>
        <authorList>
            <person name="Ng K.K.S."/>
            <person name="Kobayashi M.J."/>
            <person name="Fawcett J.A."/>
            <person name="Hatakeyama M."/>
            <person name="Paape T."/>
            <person name="Ng C.H."/>
            <person name="Ang C.C."/>
            <person name="Tnah L.H."/>
            <person name="Lee C.T."/>
            <person name="Nishiyama T."/>
            <person name="Sese J."/>
            <person name="O'Brien M.J."/>
            <person name="Copetti D."/>
            <person name="Mohd Noor M.I."/>
            <person name="Ong R.C."/>
            <person name="Putra M."/>
            <person name="Sireger I.Z."/>
            <person name="Indrioko S."/>
            <person name="Kosugi Y."/>
            <person name="Izuno A."/>
            <person name="Isagi Y."/>
            <person name="Lee S.L."/>
            <person name="Shimizu K.K."/>
        </authorList>
    </citation>
    <scope>NUCLEOTIDE SEQUENCE [LARGE SCALE GENOMIC DNA]</scope>
    <source>
        <strain evidence="2">214</strain>
    </source>
</reference>
<organism evidence="2 3">
    <name type="scientific">Rubroshorea leprosula</name>
    <dbReference type="NCBI Taxonomy" id="152421"/>
    <lineage>
        <taxon>Eukaryota</taxon>
        <taxon>Viridiplantae</taxon>
        <taxon>Streptophyta</taxon>
        <taxon>Embryophyta</taxon>
        <taxon>Tracheophyta</taxon>
        <taxon>Spermatophyta</taxon>
        <taxon>Magnoliopsida</taxon>
        <taxon>eudicotyledons</taxon>
        <taxon>Gunneridae</taxon>
        <taxon>Pentapetalae</taxon>
        <taxon>rosids</taxon>
        <taxon>malvids</taxon>
        <taxon>Malvales</taxon>
        <taxon>Dipterocarpaceae</taxon>
        <taxon>Rubroshorea</taxon>
    </lineage>
</organism>
<feature type="chain" id="PRO_5043573923" description="Desiccation-related protein PCC13-62" evidence="1">
    <location>
        <begin position="26"/>
        <end position="308"/>
    </location>
</feature>
<name>A0AAV5HM24_9ROSI</name>
<keyword evidence="1" id="KW-0732">Signal</keyword>
<dbReference type="EMBL" id="BPVZ01000001">
    <property type="protein sequence ID" value="GKU86803.1"/>
    <property type="molecule type" value="Genomic_DNA"/>
</dbReference>
<keyword evidence="3" id="KW-1185">Reference proteome</keyword>
<evidence type="ECO:0000256" key="1">
    <source>
        <dbReference type="SAM" id="SignalP"/>
    </source>
</evidence>
<dbReference type="Pfam" id="PF13668">
    <property type="entry name" value="Ferritin_2"/>
    <property type="match status" value="1"/>
</dbReference>
<proteinExistence type="predicted"/>
<accession>A0AAV5HM24</accession>
<evidence type="ECO:0000313" key="2">
    <source>
        <dbReference type="EMBL" id="GKU86803.1"/>
    </source>
</evidence>
<feature type="signal peptide" evidence="1">
    <location>
        <begin position="1"/>
        <end position="25"/>
    </location>
</feature>
<protein>
    <recommendedName>
        <fullName evidence="4">Desiccation-related protein PCC13-62</fullName>
    </recommendedName>
</protein>
<evidence type="ECO:0000313" key="3">
    <source>
        <dbReference type="Proteomes" id="UP001054252"/>
    </source>
</evidence>
<dbReference type="Proteomes" id="UP001054252">
    <property type="component" value="Unassembled WGS sequence"/>
</dbReference>
<gene>
    <name evidence="2" type="ORF">SLEP1_g1279</name>
</gene>
<comment type="caution">
    <text evidence="2">The sequence shown here is derived from an EMBL/GenBank/DDBJ whole genome shotgun (WGS) entry which is preliminary data.</text>
</comment>
<dbReference type="AlphaFoldDB" id="A0AAV5HM24"/>
<dbReference type="InterPro" id="IPR052965">
    <property type="entry name" value="Pigment-catalase-like"/>
</dbReference>
<dbReference type="PANTHER" id="PTHR31694">
    <property type="entry name" value="DESICCATION-LIKE PROTEIN"/>
    <property type="match status" value="1"/>
</dbReference>
<sequence>MASSSFPFGLLLLLLLSLQSARITGSPSYCGPIPASDKDRIEFAQNLEFLEAEFFLRGSMGKGLDSFDPQLAKDGPEPIGAQKANLDPLTFRIIQEFGYQEIGHLRAIVDAVGGIQRPLLDLSPEVFATIFNKAVGYTLNPPFDPYANSLNFLLGCYVIPYEGLVGYVGTIPSLQYYSSRRLVSGLLGVESGQDAVIRTLLYERAGEKVPPYDITVAELTNKISMLRNQLAMCGIKDEGLIVPLFLGAENLTDSNILSANAYSISYARNPQEILRTVYGSGSEYTPGGFYPQGANGEIASRFLGNRTA</sequence>
<dbReference type="PANTHER" id="PTHR31694:SF26">
    <property type="entry name" value="OS05G0151100 PROTEIN"/>
    <property type="match status" value="1"/>
</dbReference>
<evidence type="ECO:0008006" key="4">
    <source>
        <dbReference type="Google" id="ProtNLM"/>
    </source>
</evidence>